<evidence type="ECO:0000313" key="2">
    <source>
        <dbReference type="Proteomes" id="UP000584867"/>
    </source>
</evidence>
<name>A0A7W7ZS04_9BACT</name>
<dbReference type="Proteomes" id="UP000584867">
    <property type="component" value="Unassembled WGS sequence"/>
</dbReference>
<dbReference type="EMBL" id="JACHIO010000014">
    <property type="protein sequence ID" value="MBB5065095.1"/>
    <property type="molecule type" value="Genomic_DNA"/>
</dbReference>
<accession>A0A7W7ZS04</accession>
<gene>
    <name evidence="1" type="ORF">HDF15_003458</name>
</gene>
<organism evidence="1 2">
    <name type="scientific">Granulicella mallensis</name>
    <dbReference type="NCBI Taxonomy" id="940614"/>
    <lineage>
        <taxon>Bacteria</taxon>
        <taxon>Pseudomonadati</taxon>
        <taxon>Acidobacteriota</taxon>
        <taxon>Terriglobia</taxon>
        <taxon>Terriglobales</taxon>
        <taxon>Acidobacteriaceae</taxon>
        <taxon>Granulicella</taxon>
    </lineage>
</organism>
<reference evidence="1 2" key="1">
    <citation type="submission" date="2020-08" db="EMBL/GenBank/DDBJ databases">
        <title>Genomic Encyclopedia of Type Strains, Phase IV (KMG-V): Genome sequencing to study the core and pangenomes of soil and plant-associated prokaryotes.</title>
        <authorList>
            <person name="Whitman W."/>
        </authorList>
    </citation>
    <scope>NUCLEOTIDE SEQUENCE [LARGE SCALE GENOMIC DNA]</scope>
    <source>
        <strain evidence="1 2">X5P3</strain>
    </source>
</reference>
<proteinExistence type="predicted"/>
<dbReference type="AlphaFoldDB" id="A0A7W7ZS04"/>
<sequence length="163" mass="17856">MLAQGGRGEDAALAWTTHPAGRLPENASTKLGERERITSSSNRCGWKSGYQGEVFQDHHLQGPQAFQNSPPEIEQCGRPGTAPRLGPWFSLFCTTPVEPPRQTLVRNVRSARRTASTQAITLPTLPTPKRAGSAKVESWDTNVEVWKSRYGFGEAAWRRGVGG</sequence>
<evidence type="ECO:0000313" key="1">
    <source>
        <dbReference type="EMBL" id="MBB5065095.1"/>
    </source>
</evidence>
<comment type="caution">
    <text evidence="1">The sequence shown here is derived from an EMBL/GenBank/DDBJ whole genome shotgun (WGS) entry which is preliminary data.</text>
</comment>
<protein>
    <submittedName>
        <fullName evidence="1">Uncharacterized protein</fullName>
    </submittedName>
</protein>